<dbReference type="GO" id="GO:0004096">
    <property type="term" value="F:catalase activity"/>
    <property type="evidence" value="ECO:0007669"/>
    <property type="project" value="InterPro"/>
</dbReference>
<reference evidence="13" key="2">
    <citation type="submission" date="2019-08" db="EMBL/GenBank/DDBJ databases">
        <authorList>
            <person name="Im W.-T."/>
        </authorList>
    </citation>
    <scope>NUCLEOTIDE SEQUENCE</scope>
    <source>
        <strain evidence="13">NF 2-5-3</strain>
    </source>
</reference>
<dbReference type="AlphaFoldDB" id="A0A5C6V604"/>
<dbReference type="Gene3D" id="2.40.180.10">
    <property type="entry name" value="Catalase core domain"/>
    <property type="match status" value="1"/>
</dbReference>
<evidence type="ECO:0000256" key="8">
    <source>
        <dbReference type="PIRNR" id="PIRNR000296"/>
    </source>
</evidence>
<dbReference type="InterPro" id="IPR024168">
    <property type="entry name" value="Catalase_SrpA-type_pred"/>
</dbReference>
<dbReference type="GO" id="GO:0046872">
    <property type="term" value="F:metal ion binding"/>
    <property type="evidence" value="ECO:0007669"/>
    <property type="project" value="UniProtKB-KW"/>
</dbReference>
<comment type="cofactor">
    <cofactor evidence="8">
        <name>heme</name>
        <dbReference type="ChEBI" id="CHEBI:30413"/>
    </cofactor>
</comment>
<dbReference type="PANTHER" id="PTHR11465">
    <property type="entry name" value="CATALASE"/>
    <property type="match status" value="1"/>
</dbReference>
<dbReference type="InterPro" id="IPR020835">
    <property type="entry name" value="Catalase_sf"/>
</dbReference>
<reference evidence="12 15" key="3">
    <citation type="submission" date="2024-01" db="EMBL/GenBank/DDBJ databases">
        <title>The diversity of rhizobia nodulating Mimosa spp. in eleven states of Brazil covering several biomes is determined by host plant, location, and edaphic factors.</title>
        <authorList>
            <person name="Rouws L."/>
            <person name="Barauna A."/>
            <person name="Beukes C."/>
            <person name="De Faria S.M."/>
            <person name="Gross E."/>
            <person name="Dos Reis Junior F.B."/>
            <person name="Simon M."/>
            <person name="Maluk M."/>
            <person name="Odee D.W."/>
            <person name="Kenicer G."/>
            <person name="Young J.P.W."/>
            <person name="Reis V.M."/>
            <person name="Zilli J."/>
            <person name="James E.K."/>
        </authorList>
    </citation>
    <scope>NUCLEOTIDE SEQUENCE [LARGE SCALE GENOMIC DNA]</scope>
    <source>
        <strain evidence="12 15">JPY530</strain>
    </source>
</reference>
<keyword evidence="6 8" id="KW-0560">Oxidoreductase</keyword>
<dbReference type="SMART" id="SM01060">
    <property type="entry name" value="Catalase"/>
    <property type="match status" value="1"/>
</dbReference>
<evidence type="ECO:0000256" key="6">
    <source>
        <dbReference type="ARBA" id="ARBA00023002"/>
    </source>
</evidence>
<evidence type="ECO:0000256" key="2">
    <source>
        <dbReference type="ARBA" id="ARBA00005329"/>
    </source>
</evidence>
<dbReference type="EMBL" id="JAZHGA010000029">
    <property type="protein sequence ID" value="MEM5344063.1"/>
    <property type="molecule type" value="Genomic_DNA"/>
</dbReference>
<gene>
    <name evidence="13" type="ORF">FRZ40_41270</name>
    <name evidence="12" type="ORF">V4C56_31120</name>
</gene>
<dbReference type="GO" id="GO:0042542">
    <property type="term" value="P:response to hydrogen peroxide"/>
    <property type="evidence" value="ECO:0007669"/>
    <property type="project" value="TreeGrafter"/>
</dbReference>
<dbReference type="EMBL" id="VOQS01000005">
    <property type="protein sequence ID" value="TXC80682.1"/>
    <property type="molecule type" value="Genomic_DNA"/>
</dbReference>
<proteinExistence type="inferred from homology"/>
<evidence type="ECO:0000256" key="1">
    <source>
        <dbReference type="ARBA" id="ARBA00002974"/>
    </source>
</evidence>
<dbReference type="CDD" id="cd08153">
    <property type="entry name" value="srpA_like"/>
    <property type="match status" value="1"/>
</dbReference>
<dbReference type="EC" id="1.11.1.-" evidence="8"/>
<evidence type="ECO:0000256" key="7">
    <source>
        <dbReference type="ARBA" id="ARBA00023004"/>
    </source>
</evidence>
<evidence type="ECO:0000256" key="10">
    <source>
        <dbReference type="PIRSR" id="PIRSR000296-2"/>
    </source>
</evidence>
<feature type="domain" description="Catalase core" evidence="11">
    <location>
        <begin position="4"/>
        <end position="318"/>
    </location>
</feature>
<keyword evidence="3 8" id="KW-0575">Peroxidase</keyword>
<keyword evidence="15" id="KW-1185">Reference proteome</keyword>
<dbReference type="InterPro" id="IPR011614">
    <property type="entry name" value="Catalase_core"/>
</dbReference>
<dbReference type="PROSITE" id="PS51402">
    <property type="entry name" value="CATALASE_3"/>
    <property type="match status" value="1"/>
</dbReference>
<feature type="active site" evidence="9">
    <location>
        <position position="44"/>
    </location>
</feature>
<sequence>MSDAPAQSPSTTAAAGDDYGPLANQIVDIFYKIYGNHPGFRVNHAKGIVAEGSFVATPAAAAWSRAALFDGTRIPFTVRFSNDGGFPAIPDAAPGNIKGMAVKFHLPGGANVDIVMLAVKTFPMATGEGFRDLLMAISESPEGAPRPTSLDVFAASHPTVAASFDSAGTPKSFASEQYYGLNAFIFVDKAGRRQPVRYIMSPEEIAYLTADEAAGQPLDFLVDDLPWRIAKQPVVFHLTAQLAEPGDQTNDPSQPWPAHRQVVNLGVLTLHKVLADSREVQKDLLFLPTSLVDGIELSDDRMPLIRTAVYGVAFARRAR</sequence>
<dbReference type="PIRSF" id="PIRSF000296">
    <property type="entry name" value="SrpA"/>
    <property type="match status" value="1"/>
</dbReference>
<evidence type="ECO:0000313" key="12">
    <source>
        <dbReference type="EMBL" id="MEM5344063.1"/>
    </source>
</evidence>
<comment type="function">
    <text evidence="8">Has an organic peroxide-dependent peroxidase activity.</text>
</comment>
<accession>A0A5C6V604</accession>
<dbReference type="RefSeq" id="WP_147238134.1">
    <property type="nucleotide sequence ID" value="NZ_JAZHFZ010000031.1"/>
</dbReference>
<keyword evidence="7 8" id="KW-0408">Iron</keyword>
<dbReference type="InterPro" id="IPR018028">
    <property type="entry name" value="Catalase"/>
</dbReference>
<dbReference type="Proteomes" id="UP000321776">
    <property type="component" value="Unassembled WGS sequence"/>
</dbReference>
<comment type="similarity">
    <text evidence="2 8">Belongs to the catalase family.</text>
</comment>
<evidence type="ECO:0000313" key="15">
    <source>
        <dbReference type="Proteomes" id="UP001481677"/>
    </source>
</evidence>
<comment type="function">
    <text evidence="1">Decomposes hydrogen peroxide into water and oxygen; serves to protect cells from the toxic effects of hydrogen peroxide.</text>
</comment>
<protein>
    <recommendedName>
        <fullName evidence="8">Catalase-related peroxidase</fullName>
        <ecNumber evidence="8">1.11.1.-</ecNumber>
    </recommendedName>
</protein>
<dbReference type="GO" id="GO:0005737">
    <property type="term" value="C:cytoplasm"/>
    <property type="evidence" value="ECO:0007669"/>
    <property type="project" value="TreeGrafter"/>
</dbReference>
<evidence type="ECO:0000256" key="3">
    <source>
        <dbReference type="ARBA" id="ARBA00022559"/>
    </source>
</evidence>
<dbReference type="GO" id="GO:0020037">
    <property type="term" value="F:heme binding"/>
    <property type="evidence" value="ECO:0007669"/>
    <property type="project" value="InterPro"/>
</dbReference>
<evidence type="ECO:0000313" key="14">
    <source>
        <dbReference type="Proteomes" id="UP000321776"/>
    </source>
</evidence>
<keyword evidence="4 8" id="KW-0349">Heme</keyword>
<evidence type="ECO:0000313" key="13">
    <source>
        <dbReference type="EMBL" id="TXC80682.1"/>
    </source>
</evidence>
<comment type="caution">
    <text evidence="13">The sequence shown here is derived from an EMBL/GenBank/DDBJ whole genome shotgun (WGS) entry which is preliminary data.</text>
</comment>
<organism evidence="13 14">
    <name type="scientific">Paraburkholderia azotifigens</name>
    <dbReference type="NCBI Taxonomy" id="2057004"/>
    <lineage>
        <taxon>Bacteria</taxon>
        <taxon>Pseudomonadati</taxon>
        <taxon>Pseudomonadota</taxon>
        <taxon>Betaproteobacteria</taxon>
        <taxon>Burkholderiales</taxon>
        <taxon>Burkholderiaceae</taxon>
        <taxon>Paraburkholderia</taxon>
    </lineage>
</organism>
<dbReference type="Pfam" id="PF00199">
    <property type="entry name" value="Catalase"/>
    <property type="match status" value="1"/>
</dbReference>
<feature type="binding site" description="axial binding residue" evidence="10">
    <location>
        <position position="310"/>
    </location>
    <ligand>
        <name>heme</name>
        <dbReference type="ChEBI" id="CHEBI:30413"/>
    </ligand>
    <ligandPart>
        <name>Fe</name>
        <dbReference type="ChEBI" id="CHEBI:18248"/>
    </ligandPart>
</feature>
<dbReference type="Proteomes" id="UP001481677">
    <property type="component" value="Unassembled WGS sequence"/>
</dbReference>
<evidence type="ECO:0000259" key="11">
    <source>
        <dbReference type="SMART" id="SM01060"/>
    </source>
</evidence>
<name>A0A5C6V604_9BURK</name>
<evidence type="ECO:0000256" key="9">
    <source>
        <dbReference type="PIRSR" id="PIRSR000296-1"/>
    </source>
</evidence>
<dbReference type="SUPFAM" id="SSF56634">
    <property type="entry name" value="Heme-dependent catalase-like"/>
    <property type="match status" value="1"/>
</dbReference>
<reference evidence="13 14" key="1">
    <citation type="journal article" date="2018" name="Int. J. Syst. Evol. Microbiol.">
        <title>Paraburkholderia azotifigens sp. nov., a nitrogen-fixing bacterium isolated from paddy soil.</title>
        <authorList>
            <person name="Choi G.M."/>
            <person name="Im W.T."/>
        </authorList>
    </citation>
    <scope>NUCLEOTIDE SEQUENCE [LARGE SCALE GENOMIC DNA]</scope>
    <source>
        <strain evidence="13 14">NF 2-5-3</strain>
    </source>
</reference>
<dbReference type="GO" id="GO:0042744">
    <property type="term" value="P:hydrogen peroxide catabolic process"/>
    <property type="evidence" value="ECO:0007669"/>
    <property type="project" value="TreeGrafter"/>
</dbReference>
<keyword evidence="5 8" id="KW-0479">Metal-binding</keyword>
<evidence type="ECO:0000256" key="4">
    <source>
        <dbReference type="ARBA" id="ARBA00022617"/>
    </source>
</evidence>
<dbReference type="Gene3D" id="1.20.1280.120">
    <property type="match status" value="1"/>
</dbReference>
<dbReference type="PANTHER" id="PTHR11465:SF9">
    <property type="entry name" value="CATALASE"/>
    <property type="match status" value="1"/>
</dbReference>
<evidence type="ECO:0000256" key="5">
    <source>
        <dbReference type="ARBA" id="ARBA00022723"/>
    </source>
</evidence>